<gene>
    <name evidence="2" type="ORF">DFH94DRAFT_194064</name>
</gene>
<organism evidence="2 3">
    <name type="scientific">Russula ochroleuca</name>
    <dbReference type="NCBI Taxonomy" id="152965"/>
    <lineage>
        <taxon>Eukaryota</taxon>
        <taxon>Fungi</taxon>
        <taxon>Dikarya</taxon>
        <taxon>Basidiomycota</taxon>
        <taxon>Agaricomycotina</taxon>
        <taxon>Agaricomycetes</taxon>
        <taxon>Russulales</taxon>
        <taxon>Russulaceae</taxon>
        <taxon>Russula</taxon>
    </lineage>
</organism>
<proteinExistence type="predicted"/>
<name>A0A9P5K0B2_9AGAM</name>
<accession>A0A9P5K0B2</accession>
<feature type="region of interest" description="Disordered" evidence="1">
    <location>
        <begin position="66"/>
        <end position="87"/>
    </location>
</feature>
<feature type="compositionally biased region" description="Polar residues" evidence="1">
    <location>
        <begin position="75"/>
        <end position="85"/>
    </location>
</feature>
<evidence type="ECO:0000256" key="1">
    <source>
        <dbReference type="SAM" id="MobiDB-lite"/>
    </source>
</evidence>
<sequence>MVKQTASFFSSFREFLPVTILVVRQKKRFFVEIGFRSWSGKKCVCHLLITSRNLMKPFRNGPMNFQKTAGRPRRQLSNTQTSPAHSHTKLQLFRPRCPTQRRSLKHLIRCCNSTLLRAHPPSARSRWQTRRRCSCTRYCPPVDGAVHTIPGWFAHTLLDVLQEAAGAAGIRALRLVGIAPLLLTI</sequence>
<keyword evidence="3" id="KW-1185">Reference proteome</keyword>
<evidence type="ECO:0000313" key="3">
    <source>
        <dbReference type="Proteomes" id="UP000759537"/>
    </source>
</evidence>
<reference evidence="2" key="1">
    <citation type="submission" date="2019-10" db="EMBL/GenBank/DDBJ databases">
        <authorList>
            <consortium name="DOE Joint Genome Institute"/>
            <person name="Kuo A."/>
            <person name="Miyauchi S."/>
            <person name="Kiss E."/>
            <person name="Drula E."/>
            <person name="Kohler A."/>
            <person name="Sanchez-Garcia M."/>
            <person name="Andreopoulos B."/>
            <person name="Barry K.W."/>
            <person name="Bonito G."/>
            <person name="Buee M."/>
            <person name="Carver A."/>
            <person name="Chen C."/>
            <person name="Cichocki N."/>
            <person name="Clum A."/>
            <person name="Culley D."/>
            <person name="Crous P.W."/>
            <person name="Fauchery L."/>
            <person name="Girlanda M."/>
            <person name="Hayes R."/>
            <person name="Keri Z."/>
            <person name="LaButti K."/>
            <person name="Lipzen A."/>
            <person name="Lombard V."/>
            <person name="Magnuson J."/>
            <person name="Maillard F."/>
            <person name="Morin E."/>
            <person name="Murat C."/>
            <person name="Nolan M."/>
            <person name="Ohm R."/>
            <person name="Pangilinan J."/>
            <person name="Pereira M."/>
            <person name="Perotto S."/>
            <person name="Peter M."/>
            <person name="Riley R."/>
            <person name="Sitrit Y."/>
            <person name="Stielow B."/>
            <person name="Szollosi G."/>
            <person name="Zifcakova L."/>
            <person name="Stursova M."/>
            <person name="Spatafora J.W."/>
            <person name="Tedersoo L."/>
            <person name="Vaario L.-M."/>
            <person name="Yamada A."/>
            <person name="Yan M."/>
            <person name="Wang P."/>
            <person name="Xu J."/>
            <person name="Bruns T."/>
            <person name="Baldrian P."/>
            <person name="Vilgalys R."/>
            <person name="Henrissat B."/>
            <person name="Grigoriev I.V."/>
            <person name="Hibbett D."/>
            <person name="Nagy L.G."/>
            <person name="Martin F.M."/>
        </authorList>
    </citation>
    <scope>NUCLEOTIDE SEQUENCE</scope>
    <source>
        <strain evidence="2">Prilba</strain>
    </source>
</reference>
<comment type="caution">
    <text evidence="2">The sequence shown here is derived from an EMBL/GenBank/DDBJ whole genome shotgun (WGS) entry which is preliminary data.</text>
</comment>
<evidence type="ECO:0000313" key="2">
    <source>
        <dbReference type="EMBL" id="KAF8472273.1"/>
    </source>
</evidence>
<protein>
    <submittedName>
        <fullName evidence="2">Uncharacterized protein</fullName>
    </submittedName>
</protein>
<dbReference type="AlphaFoldDB" id="A0A9P5K0B2"/>
<dbReference type="Proteomes" id="UP000759537">
    <property type="component" value="Unassembled WGS sequence"/>
</dbReference>
<reference evidence="2" key="2">
    <citation type="journal article" date="2020" name="Nat. Commun.">
        <title>Large-scale genome sequencing of mycorrhizal fungi provides insights into the early evolution of symbiotic traits.</title>
        <authorList>
            <person name="Miyauchi S."/>
            <person name="Kiss E."/>
            <person name="Kuo A."/>
            <person name="Drula E."/>
            <person name="Kohler A."/>
            <person name="Sanchez-Garcia M."/>
            <person name="Morin E."/>
            <person name="Andreopoulos B."/>
            <person name="Barry K.W."/>
            <person name="Bonito G."/>
            <person name="Buee M."/>
            <person name="Carver A."/>
            <person name="Chen C."/>
            <person name="Cichocki N."/>
            <person name="Clum A."/>
            <person name="Culley D."/>
            <person name="Crous P.W."/>
            <person name="Fauchery L."/>
            <person name="Girlanda M."/>
            <person name="Hayes R.D."/>
            <person name="Keri Z."/>
            <person name="LaButti K."/>
            <person name="Lipzen A."/>
            <person name="Lombard V."/>
            <person name="Magnuson J."/>
            <person name="Maillard F."/>
            <person name="Murat C."/>
            <person name="Nolan M."/>
            <person name="Ohm R.A."/>
            <person name="Pangilinan J."/>
            <person name="Pereira M.F."/>
            <person name="Perotto S."/>
            <person name="Peter M."/>
            <person name="Pfister S."/>
            <person name="Riley R."/>
            <person name="Sitrit Y."/>
            <person name="Stielow J.B."/>
            <person name="Szollosi G."/>
            <person name="Zifcakova L."/>
            <person name="Stursova M."/>
            <person name="Spatafora J.W."/>
            <person name="Tedersoo L."/>
            <person name="Vaario L.M."/>
            <person name="Yamada A."/>
            <person name="Yan M."/>
            <person name="Wang P."/>
            <person name="Xu J."/>
            <person name="Bruns T."/>
            <person name="Baldrian P."/>
            <person name="Vilgalys R."/>
            <person name="Dunand C."/>
            <person name="Henrissat B."/>
            <person name="Grigoriev I.V."/>
            <person name="Hibbett D."/>
            <person name="Nagy L.G."/>
            <person name="Martin F.M."/>
        </authorList>
    </citation>
    <scope>NUCLEOTIDE SEQUENCE</scope>
    <source>
        <strain evidence="2">Prilba</strain>
    </source>
</reference>
<dbReference type="EMBL" id="WHVB01000021">
    <property type="protein sequence ID" value="KAF8472273.1"/>
    <property type="molecule type" value="Genomic_DNA"/>
</dbReference>